<accession>A0ABY5AGH5</accession>
<evidence type="ECO:0000313" key="2">
    <source>
        <dbReference type="EMBL" id="USR79314.1"/>
    </source>
</evidence>
<evidence type="ECO:0008006" key="4">
    <source>
        <dbReference type="Google" id="ProtNLM"/>
    </source>
</evidence>
<dbReference type="EMBL" id="CP099547">
    <property type="protein sequence ID" value="USR79314.1"/>
    <property type="molecule type" value="Genomic_DNA"/>
</dbReference>
<organism evidence="2 3">
    <name type="scientific">Arcanobacterium pinnipediorum</name>
    <dbReference type="NCBI Taxonomy" id="1503041"/>
    <lineage>
        <taxon>Bacteria</taxon>
        <taxon>Bacillati</taxon>
        <taxon>Actinomycetota</taxon>
        <taxon>Actinomycetes</taxon>
        <taxon>Actinomycetales</taxon>
        <taxon>Actinomycetaceae</taxon>
        <taxon>Arcanobacterium</taxon>
    </lineage>
</organism>
<keyword evidence="1" id="KW-0812">Transmembrane</keyword>
<proteinExistence type="predicted"/>
<protein>
    <recommendedName>
        <fullName evidence="4">Tight adherence protein B</fullName>
    </recommendedName>
</protein>
<name>A0ABY5AGH5_9ACTO</name>
<evidence type="ECO:0000256" key="1">
    <source>
        <dbReference type="SAM" id="Phobius"/>
    </source>
</evidence>
<keyword evidence="1" id="KW-0472">Membrane</keyword>
<dbReference type="RefSeq" id="WP_252673188.1">
    <property type="nucleotide sequence ID" value="NZ_CP099547.1"/>
</dbReference>
<feature type="transmembrane region" description="Helical" evidence="1">
    <location>
        <begin position="194"/>
        <end position="220"/>
    </location>
</feature>
<sequence length="233" mass="25226">MFVLIAGLCLVFAMVLSLPQSRIPPLGSKIKGLSAPKRKKRSGGGLDMGMVISEVATRLRSGAGLERAWEKAIEPYSYLRELPGPRGLDEEGVPHVLRQLWKTSWWYRRRYRIPQATITALPAVFLVCRMSYGTGAPVADVFDSCATGITEAGEAVAARDIALAGPQTSAVMLACLPVIGLASGSILGADPIGFFFSSLFGIVVLVSGLSAEMLGVWWVWRLVARARRESEEF</sequence>
<gene>
    <name evidence="2" type="ORF">NG665_08055</name>
</gene>
<keyword evidence="1" id="KW-1133">Transmembrane helix</keyword>
<evidence type="ECO:0000313" key="3">
    <source>
        <dbReference type="Proteomes" id="UP001056109"/>
    </source>
</evidence>
<dbReference type="Proteomes" id="UP001056109">
    <property type="component" value="Chromosome"/>
</dbReference>
<keyword evidence="3" id="KW-1185">Reference proteome</keyword>
<reference evidence="2" key="1">
    <citation type="submission" date="2022-06" db="EMBL/GenBank/DDBJ databases">
        <title>Complete Genome Sequence of Arcanobacterium pinnipediorum strain DSM 28752 isolated from a harbour seal.</title>
        <authorList>
            <person name="Borowiak M."/>
            <person name="Kreitlow A."/>
            <person name="Alssahen M."/>
            <person name="Malorny B."/>
            <person name="Laemmler C."/>
            <person name="Prenger-Berninghoff E."/>
            <person name="Siebert U."/>
            <person name="Ploetz M."/>
            <person name="Abdulmawjood A."/>
        </authorList>
    </citation>
    <scope>NUCLEOTIDE SEQUENCE</scope>
    <source>
        <strain evidence="2">DSM 28752</strain>
    </source>
</reference>